<dbReference type="Pfam" id="PF06331">
    <property type="entry name" value="Tfb5"/>
    <property type="match status" value="1"/>
</dbReference>
<dbReference type="GO" id="GO:0006289">
    <property type="term" value="P:nucleotide-excision repair"/>
    <property type="evidence" value="ECO:0007669"/>
    <property type="project" value="InterPro"/>
</dbReference>
<dbReference type="GO" id="GO:0000439">
    <property type="term" value="C:transcription factor TFIIH core complex"/>
    <property type="evidence" value="ECO:0007669"/>
    <property type="project" value="UniProtKB-UniRule"/>
</dbReference>
<dbReference type="KEGG" id="gtt:GUITHDRAFT_151762"/>
<dbReference type="Proteomes" id="UP000011087">
    <property type="component" value="Unassembled WGS sequence"/>
</dbReference>
<evidence type="ECO:0000256" key="1">
    <source>
        <dbReference type="RuleBase" id="RU368032"/>
    </source>
</evidence>
<reference evidence="3" key="3">
    <citation type="submission" date="2016-03" db="UniProtKB">
        <authorList>
            <consortium name="EnsemblProtists"/>
        </authorList>
    </citation>
    <scope>IDENTIFICATION</scope>
</reference>
<dbReference type="PaxDb" id="55529-EKX48506"/>
<accession>L1JJ32</accession>
<dbReference type="GO" id="GO:0006367">
    <property type="term" value="P:transcription initiation at RNA polymerase II promoter"/>
    <property type="evidence" value="ECO:0007669"/>
    <property type="project" value="UniProtKB-UniRule"/>
</dbReference>
<comment type="subunit">
    <text evidence="1">Component of the 7-subunit TFIIH core complex.</text>
</comment>
<reference evidence="4" key="2">
    <citation type="submission" date="2012-11" db="EMBL/GenBank/DDBJ databases">
        <authorList>
            <person name="Kuo A."/>
            <person name="Curtis B.A."/>
            <person name="Tanifuji G."/>
            <person name="Burki F."/>
            <person name="Gruber A."/>
            <person name="Irimia M."/>
            <person name="Maruyama S."/>
            <person name="Arias M.C."/>
            <person name="Ball S.G."/>
            <person name="Gile G.H."/>
            <person name="Hirakawa Y."/>
            <person name="Hopkins J.F."/>
            <person name="Rensing S.A."/>
            <person name="Schmutz J."/>
            <person name="Symeonidi A."/>
            <person name="Elias M."/>
            <person name="Eveleigh R.J."/>
            <person name="Herman E.K."/>
            <person name="Klute M.J."/>
            <person name="Nakayama T."/>
            <person name="Obornik M."/>
            <person name="Reyes-Prieto A."/>
            <person name="Armbrust E.V."/>
            <person name="Aves S.J."/>
            <person name="Beiko R.G."/>
            <person name="Coutinho P."/>
            <person name="Dacks J.B."/>
            <person name="Durnford D.G."/>
            <person name="Fast N.M."/>
            <person name="Green B.R."/>
            <person name="Grisdale C."/>
            <person name="Hempe F."/>
            <person name="Henrissat B."/>
            <person name="Hoppner M.P."/>
            <person name="Ishida K.-I."/>
            <person name="Kim E."/>
            <person name="Koreny L."/>
            <person name="Kroth P.G."/>
            <person name="Liu Y."/>
            <person name="Malik S.-B."/>
            <person name="Maier U.G."/>
            <person name="McRose D."/>
            <person name="Mock T."/>
            <person name="Neilson J.A."/>
            <person name="Onodera N.T."/>
            <person name="Poole A.M."/>
            <person name="Pritham E.J."/>
            <person name="Richards T.A."/>
            <person name="Rocap G."/>
            <person name="Roy S.W."/>
            <person name="Sarai C."/>
            <person name="Schaack S."/>
            <person name="Shirato S."/>
            <person name="Slamovits C.H."/>
            <person name="Spencer D.F."/>
            <person name="Suzuki S."/>
            <person name="Worden A.Z."/>
            <person name="Zauner S."/>
            <person name="Barry K."/>
            <person name="Bell C."/>
            <person name="Bharti A.K."/>
            <person name="Crow J.A."/>
            <person name="Grimwood J."/>
            <person name="Kramer R."/>
            <person name="Lindquist E."/>
            <person name="Lucas S."/>
            <person name="Salamov A."/>
            <person name="McFadden G.I."/>
            <person name="Lane C.E."/>
            <person name="Keeling P.J."/>
            <person name="Gray M.W."/>
            <person name="Grigoriev I.V."/>
            <person name="Archibald J.M."/>
        </authorList>
    </citation>
    <scope>NUCLEOTIDE SEQUENCE</scope>
    <source>
        <strain evidence="4">CCMP2712</strain>
    </source>
</reference>
<evidence type="ECO:0000313" key="2">
    <source>
        <dbReference type="EMBL" id="EKX48506.1"/>
    </source>
</evidence>
<dbReference type="GeneID" id="17305221"/>
<comment type="similarity">
    <text evidence="1">Belongs to the TFB5 family.</text>
</comment>
<keyword evidence="4" id="KW-1185">Reference proteome</keyword>
<dbReference type="OrthoDB" id="10443694at2759"/>
<dbReference type="EMBL" id="JH992985">
    <property type="protein sequence ID" value="EKX48506.1"/>
    <property type="molecule type" value="Genomic_DNA"/>
</dbReference>
<dbReference type="InterPro" id="IPR035935">
    <property type="entry name" value="TFB5-like_sf"/>
</dbReference>
<keyword evidence="1" id="KW-0234">DNA repair</keyword>
<dbReference type="RefSeq" id="XP_005835486.1">
    <property type="nucleotide sequence ID" value="XM_005835429.1"/>
</dbReference>
<name>L1JJ32_GUITC</name>
<gene>
    <name evidence="2" type="ORF">GUITHDRAFT_151762</name>
</gene>
<dbReference type="HOGENOM" id="CLU_2892958_0_0_1"/>
<keyword evidence="1" id="KW-0805">Transcription regulation</keyword>
<evidence type="ECO:0000313" key="4">
    <source>
        <dbReference type="Proteomes" id="UP000011087"/>
    </source>
</evidence>
<keyword evidence="1" id="KW-0539">Nucleus</keyword>
<dbReference type="InterPro" id="IPR009400">
    <property type="entry name" value="TFIIH_TTDA/Tfb5"/>
</dbReference>
<reference evidence="2 4" key="1">
    <citation type="journal article" date="2012" name="Nature">
        <title>Algal genomes reveal evolutionary mosaicism and the fate of nucleomorphs.</title>
        <authorList>
            <consortium name="DOE Joint Genome Institute"/>
            <person name="Curtis B.A."/>
            <person name="Tanifuji G."/>
            <person name="Burki F."/>
            <person name="Gruber A."/>
            <person name="Irimia M."/>
            <person name="Maruyama S."/>
            <person name="Arias M.C."/>
            <person name="Ball S.G."/>
            <person name="Gile G.H."/>
            <person name="Hirakawa Y."/>
            <person name="Hopkins J.F."/>
            <person name="Kuo A."/>
            <person name="Rensing S.A."/>
            <person name="Schmutz J."/>
            <person name="Symeonidi A."/>
            <person name="Elias M."/>
            <person name="Eveleigh R.J."/>
            <person name="Herman E.K."/>
            <person name="Klute M.J."/>
            <person name="Nakayama T."/>
            <person name="Obornik M."/>
            <person name="Reyes-Prieto A."/>
            <person name="Armbrust E.V."/>
            <person name="Aves S.J."/>
            <person name="Beiko R.G."/>
            <person name="Coutinho P."/>
            <person name="Dacks J.B."/>
            <person name="Durnford D.G."/>
            <person name="Fast N.M."/>
            <person name="Green B.R."/>
            <person name="Grisdale C.J."/>
            <person name="Hempel F."/>
            <person name="Henrissat B."/>
            <person name="Hoppner M.P."/>
            <person name="Ishida K."/>
            <person name="Kim E."/>
            <person name="Koreny L."/>
            <person name="Kroth P.G."/>
            <person name="Liu Y."/>
            <person name="Malik S.B."/>
            <person name="Maier U.G."/>
            <person name="McRose D."/>
            <person name="Mock T."/>
            <person name="Neilson J.A."/>
            <person name="Onodera N.T."/>
            <person name="Poole A.M."/>
            <person name="Pritham E.J."/>
            <person name="Richards T.A."/>
            <person name="Rocap G."/>
            <person name="Roy S.W."/>
            <person name="Sarai C."/>
            <person name="Schaack S."/>
            <person name="Shirato S."/>
            <person name="Slamovits C.H."/>
            <person name="Spencer D.F."/>
            <person name="Suzuki S."/>
            <person name="Worden A.Z."/>
            <person name="Zauner S."/>
            <person name="Barry K."/>
            <person name="Bell C."/>
            <person name="Bharti A.K."/>
            <person name="Crow J.A."/>
            <person name="Grimwood J."/>
            <person name="Kramer R."/>
            <person name="Lindquist E."/>
            <person name="Lucas S."/>
            <person name="Salamov A."/>
            <person name="McFadden G.I."/>
            <person name="Lane C.E."/>
            <person name="Keeling P.J."/>
            <person name="Gray M.W."/>
            <person name="Grigoriev I.V."/>
            <person name="Archibald J.M."/>
        </authorList>
    </citation>
    <scope>NUCLEOTIDE SEQUENCE</scope>
    <source>
        <strain evidence="2 4">CCMP2712</strain>
    </source>
</reference>
<dbReference type="EnsemblProtists" id="EKX48506">
    <property type="protein sequence ID" value="EKX48506"/>
    <property type="gene ID" value="GUITHDRAFT_151762"/>
</dbReference>
<sequence length="63" mass="7185">MVKCHVTKGLVLHVDAPVKQYIMDLDNKYDNAIVVFDMQADENKIFVNPTFTDKGGREQDTVE</sequence>
<keyword evidence="1" id="KW-0227">DNA damage</keyword>
<organism evidence="2">
    <name type="scientific">Guillardia theta (strain CCMP2712)</name>
    <name type="common">Cryptophyte</name>
    <dbReference type="NCBI Taxonomy" id="905079"/>
    <lineage>
        <taxon>Eukaryota</taxon>
        <taxon>Cryptophyceae</taxon>
        <taxon>Pyrenomonadales</taxon>
        <taxon>Geminigeraceae</taxon>
        <taxon>Guillardia</taxon>
    </lineage>
</organism>
<dbReference type="Gene3D" id="3.30.70.1220">
    <property type="entry name" value="TFB5-like"/>
    <property type="match status" value="1"/>
</dbReference>
<comment type="subcellular location">
    <subcellularLocation>
        <location evidence="1">Nucleus</location>
    </subcellularLocation>
</comment>
<protein>
    <recommendedName>
        <fullName evidence="1">General transcription and DNA repair factor IIH subunit TFB5</fullName>
    </recommendedName>
</protein>
<keyword evidence="1" id="KW-0804">Transcription</keyword>
<comment type="function">
    <text evidence="1">In NER, TFIIH acts by opening DNA around the lesion to allow the excision of the damaged oligonucleotide and its replacement by a new DNA fragment. In transcription, TFIIH has an essential role in transcription initiation. When the pre-initiation complex (PIC) has been established, TFIIH is required for promoter opening and promoter escape.</text>
</comment>
<proteinExistence type="inferred from homology"/>
<dbReference type="AlphaFoldDB" id="L1JJ32"/>
<evidence type="ECO:0000313" key="3">
    <source>
        <dbReference type="EnsemblProtists" id="EKX48506"/>
    </source>
</evidence>
<feature type="non-terminal residue" evidence="2">
    <location>
        <position position="1"/>
    </location>
</feature>